<accession>A0A938BPN0</accession>
<comment type="catalytic activity">
    <reaction evidence="9 11">
        <text>dTMP + ATP = dTDP + ADP</text>
        <dbReference type="Rhea" id="RHEA:13517"/>
        <dbReference type="ChEBI" id="CHEBI:30616"/>
        <dbReference type="ChEBI" id="CHEBI:58369"/>
        <dbReference type="ChEBI" id="CHEBI:63528"/>
        <dbReference type="ChEBI" id="CHEBI:456216"/>
        <dbReference type="EC" id="2.7.4.9"/>
    </reaction>
</comment>
<evidence type="ECO:0000256" key="4">
    <source>
        <dbReference type="ARBA" id="ARBA00022679"/>
    </source>
</evidence>
<keyword evidence="4 11" id="KW-0808">Transferase</keyword>
<reference evidence="13 14" key="1">
    <citation type="submission" date="2019-03" db="EMBL/GenBank/DDBJ databases">
        <title>Lake Tanganyika Metagenome-Assembled Genomes (MAGs).</title>
        <authorList>
            <person name="Tran P."/>
        </authorList>
    </citation>
    <scope>NUCLEOTIDE SEQUENCE [LARGE SCALE GENOMIC DNA]</scope>
    <source>
        <strain evidence="13">K_DeepCast_65m_m2_236</strain>
    </source>
</reference>
<comment type="function">
    <text evidence="10 11">Phosphorylation of dTMP to form dTDP in both de novo and salvage pathways of dTTP synthesis.</text>
</comment>
<dbReference type="SUPFAM" id="SSF52540">
    <property type="entry name" value="P-loop containing nucleoside triphosphate hydrolases"/>
    <property type="match status" value="1"/>
</dbReference>
<comment type="caution">
    <text evidence="13">The sequence shown here is derived from an EMBL/GenBank/DDBJ whole genome shotgun (WGS) entry which is preliminary data.</text>
</comment>
<dbReference type="GO" id="GO:0004798">
    <property type="term" value="F:dTMP kinase activity"/>
    <property type="evidence" value="ECO:0007669"/>
    <property type="project" value="UniProtKB-UniRule"/>
</dbReference>
<sequence>MSAGCFITLEGGEGAGKTTQQRLLVEAIRLTGREAVATREPGGAPAAEAIRALLVTGAADRWHPLTETLLHVAARHEHVVRTIRPALERGAIVVCDRFFDSTMAYQGYGQGVARETIEAIHATVLGTLSPDLTVILDIPVEVGLARAAHRGDGRTRYEAMTPDFHQRLRDGFLDIARREPGRCVVVDATRPPEFVHRDVRKAASARLRIAGL</sequence>
<dbReference type="GO" id="GO:0006233">
    <property type="term" value="P:dTDP biosynthetic process"/>
    <property type="evidence" value="ECO:0007669"/>
    <property type="project" value="InterPro"/>
</dbReference>
<evidence type="ECO:0000256" key="8">
    <source>
        <dbReference type="ARBA" id="ARBA00022840"/>
    </source>
</evidence>
<evidence type="ECO:0000256" key="3">
    <source>
        <dbReference type="ARBA" id="ARBA00017144"/>
    </source>
</evidence>
<protein>
    <recommendedName>
        <fullName evidence="3 11">Thymidylate kinase</fullName>
        <ecNumber evidence="2 11">2.7.4.9</ecNumber>
    </recommendedName>
    <alternativeName>
        <fullName evidence="11">dTMP kinase</fullName>
    </alternativeName>
</protein>
<organism evidence="13 14">
    <name type="scientific">Candidatus Tanganyikabacteria bacterium</name>
    <dbReference type="NCBI Taxonomy" id="2961651"/>
    <lineage>
        <taxon>Bacteria</taxon>
        <taxon>Bacillati</taxon>
        <taxon>Candidatus Sericytochromatia</taxon>
        <taxon>Candidatus Tanganyikabacteria</taxon>
    </lineage>
</organism>
<dbReference type="InterPro" id="IPR027417">
    <property type="entry name" value="P-loop_NTPase"/>
</dbReference>
<proteinExistence type="inferred from homology"/>
<keyword evidence="6 11" id="KW-0547">Nucleotide-binding</keyword>
<dbReference type="NCBIfam" id="TIGR00041">
    <property type="entry name" value="DTMP_kinase"/>
    <property type="match status" value="1"/>
</dbReference>
<evidence type="ECO:0000256" key="7">
    <source>
        <dbReference type="ARBA" id="ARBA00022777"/>
    </source>
</evidence>
<dbReference type="GO" id="GO:0005829">
    <property type="term" value="C:cytosol"/>
    <property type="evidence" value="ECO:0007669"/>
    <property type="project" value="TreeGrafter"/>
</dbReference>
<keyword evidence="7 11" id="KW-0418">Kinase</keyword>
<dbReference type="InterPro" id="IPR039430">
    <property type="entry name" value="Thymidylate_kin-like_dom"/>
</dbReference>
<gene>
    <name evidence="11" type="primary">tmk</name>
    <name evidence="13" type="ORF">FJZ00_14895</name>
</gene>
<evidence type="ECO:0000256" key="5">
    <source>
        <dbReference type="ARBA" id="ARBA00022727"/>
    </source>
</evidence>
<dbReference type="PROSITE" id="PS01331">
    <property type="entry name" value="THYMIDYLATE_KINASE"/>
    <property type="match status" value="1"/>
</dbReference>
<dbReference type="GO" id="GO:0006235">
    <property type="term" value="P:dTTP biosynthetic process"/>
    <property type="evidence" value="ECO:0007669"/>
    <property type="project" value="UniProtKB-UniRule"/>
</dbReference>
<evidence type="ECO:0000256" key="2">
    <source>
        <dbReference type="ARBA" id="ARBA00012980"/>
    </source>
</evidence>
<dbReference type="FunFam" id="3.40.50.300:FF:000225">
    <property type="entry name" value="Thymidylate kinase"/>
    <property type="match status" value="1"/>
</dbReference>
<dbReference type="EMBL" id="VGJX01001027">
    <property type="protein sequence ID" value="MBM3276440.1"/>
    <property type="molecule type" value="Genomic_DNA"/>
</dbReference>
<keyword evidence="5 11" id="KW-0545">Nucleotide biosynthesis</keyword>
<name>A0A938BPN0_9BACT</name>
<evidence type="ECO:0000256" key="10">
    <source>
        <dbReference type="ARBA" id="ARBA00057735"/>
    </source>
</evidence>
<dbReference type="PANTHER" id="PTHR10344:SF4">
    <property type="entry name" value="UMP-CMP KINASE 2, MITOCHONDRIAL"/>
    <property type="match status" value="1"/>
</dbReference>
<dbReference type="Gene3D" id="3.40.50.300">
    <property type="entry name" value="P-loop containing nucleotide triphosphate hydrolases"/>
    <property type="match status" value="1"/>
</dbReference>
<dbReference type="GO" id="GO:0006227">
    <property type="term" value="P:dUDP biosynthetic process"/>
    <property type="evidence" value="ECO:0007669"/>
    <property type="project" value="TreeGrafter"/>
</dbReference>
<dbReference type="InterPro" id="IPR018095">
    <property type="entry name" value="Thymidylate_kin_CS"/>
</dbReference>
<evidence type="ECO:0000256" key="6">
    <source>
        <dbReference type="ARBA" id="ARBA00022741"/>
    </source>
</evidence>
<evidence type="ECO:0000313" key="13">
    <source>
        <dbReference type="EMBL" id="MBM3276440.1"/>
    </source>
</evidence>
<keyword evidence="8 11" id="KW-0067">ATP-binding</keyword>
<dbReference type="InterPro" id="IPR018094">
    <property type="entry name" value="Thymidylate_kinase"/>
</dbReference>
<dbReference type="AlphaFoldDB" id="A0A938BPN0"/>
<evidence type="ECO:0000259" key="12">
    <source>
        <dbReference type="Pfam" id="PF02223"/>
    </source>
</evidence>
<evidence type="ECO:0000256" key="9">
    <source>
        <dbReference type="ARBA" id="ARBA00048743"/>
    </source>
</evidence>
<dbReference type="HAMAP" id="MF_00165">
    <property type="entry name" value="Thymidylate_kinase"/>
    <property type="match status" value="1"/>
</dbReference>
<evidence type="ECO:0000256" key="11">
    <source>
        <dbReference type="HAMAP-Rule" id="MF_00165"/>
    </source>
</evidence>
<feature type="binding site" evidence="11">
    <location>
        <begin position="11"/>
        <end position="18"/>
    </location>
    <ligand>
        <name>ATP</name>
        <dbReference type="ChEBI" id="CHEBI:30616"/>
    </ligand>
</feature>
<dbReference type="EC" id="2.7.4.9" evidence="2 11"/>
<feature type="domain" description="Thymidylate kinase-like" evidence="12">
    <location>
        <begin position="9"/>
        <end position="199"/>
    </location>
</feature>
<evidence type="ECO:0000256" key="1">
    <source>
        <dbReference type="ARBA" id="ARBA00009776"/>
    </source>
</evidence>
<dbReference type="GO" id="GO:0005524">
    <property type="term" value="F:ATP binding"/>
    <property type="evidence" value="ECO:0007669"/>
    <property type="project" value="UniProtKB-UniRule"/>
</dbReference>
<dbReference type="Pfam" id="PF02223">
    <property type="entry name" value="Thymidylate_kin"/>
    <property type="match status" value="1"/>
</dbReference>
<dbReference type="CDD" id="cd01672">
    <property type="entry name" value="TMPK"/>
    <property type="match status" value="1"/>
</dbReference>
<dbReference type="Proteomes" id="UP000703893">
    <property type="component" value="Unassembled WGS sequence"/>
</dbReference>
<dbReference type="PANTHER" id="PTHR10344">
    <property type="entry name" value="THYMIDYLATE KINASE"/>
    <property type="match status" value="1"/>
</dbReference>
<evidence type="ECO:0000313" key="14">
    <source>
        <dbReference type="Proteomes" id="UP000703893"/>
    </source>
</evidence>
<comment type="similarity">
    <text evidence="1 11">Belongs to the thymidylate kinase family.</text>
</comment>